<protein>
    <submittedName>
        <fullName evidence="1">Phosphate ABC transporter substrate-binding protein</fullName>
    </submittedName>
</protein>
<dbReference type="Proteomes" id="UP000028839">
    <property type="component" value="Unassembled WGS sequence"/>
</dbReference>
<evidence type="ECO:0000313" key="1">
    <source>
        <dbReference type="EMBL" id="KFI19703.1"/>
    </source>
</evidence>
<organism evidence="1 2">
    <name type="scientific">Nitrosococcus oceani C-27</name>
    <dbReference type="NCBI Taxonomy" id="314279"/>
    <lineage>
        <taxon>Bacteria</taxon>
        <taxon>Pseudomonadati</taxon>
        <taxon>Pseudomonadota</taxon>
        <taxon>Gammaproteobacteria</taxon>
        <taxon>Chromatiales</taxon>
        <taxon>Chromatiaceae</taxon>
        <taxon>Nitrosococcus</taxon>
    </lineage>
</organism>
<sequence>MSYNFTVSPDFTPDHLSGWYIFNTWLQKALGEAVHLEMYNDFQTQRDAIDAGKVDLIYANPYDTSMLVREKGFTALVKPKDEADEATVAVHTRSPAKTVEDLEAGVKVAITNDPDIHMVGLIMLEPADLNSANIQLNIRDNYLMVAKDLLRGESDVGIFLAEAFDNLSSMVKSQLRILVSSQIRLIHHSLMLGPALADKQEKLLGALMGMMENEKGQGVLKSLGFSGWEAVNQENTEFMIDLMDTLVV</sequence>
<dbReference type="OrthoDB" id="34246at2"/>
<dbReference type="SUPFAM" id="SSF53850">
    <property type="entry name" value="Periplasmic binding protein-like II"/>
    <property type="match status" value="1"/>
</dbReference>
<name>A0A0E2Z245_9GAMM</name>
<comment type="caution">
    <text evidence="1">The sequence shown here is derived from an EMBL/GenBank/DDBJ whole genome shotgun (WGS) entry which is preliminary data.</text>
</comment>
<dbReference type="Pfam" id="PF12974">
    <property type="entry name" value="Phosphonate-bd"/>
    <property type="match status" value="1"/>
</dbReference>
<proteinExistence type="predicted"/>
<evidence type="ECO:0000313" key="2">
    <source>
        <dbReference type="Proteomes" id="UP000028839"/>
    </source>
</evidence>
<dbReference type="AlphaFoldDB" id="A0A0E2Z245"/>
<reference evidence="1 2" key="1">
    <citation type="submission" date="2014-07" db="EMBL/GenBank/DDBJ databases">
        <title>Comparative analysis of Nitrosococcus oceani genome inventories of strains from Pacific and Atlantic gyres.</title>
        <authorList>
            <person name="Lim C.K."/>
            <person name="Wang L."/>
            <person name="Sayavedra-Soto L.A."/>
            <person name="Klotz M.G."/>
        </authorList>
    </citation>
    <scope>NUCLEOTIDE SEQUENCE [LARGE SCALE GENOMIC DNA]</scope>
    <source>
        <strain evidence="1 2">C-27</strain>
    </source>
</reference>
<gene>
    <name evidence="1" type="ORF">IB75_07815</name>
</gene>
<dbReference type="Gene3D" id="3.40.190.10">
    <property type="entry name" value="Periplasmic binding protein-like II"/>
    <property type="match status" value="2"/>
</dbReference>
<dbReference type="HOGENOM" id="CLU_097531_0_0_6"/>
<dbReference type="EMBL" id="JPGN01000043">
    <property type="protein sequence ID" value="KFI19703.1"/>
    <property type="molecule type" value="Genomic_DNA"/>
</dbReference>
<accession>A0A0E2Z245</accession>